<sequence>MQQRMKQQVVLPFALRKQLEQDKSKTTGLKDSSLWALRQRKRKRKERKLVKRRPQQKVSRTPTKVFSSSSGKKKTHRPTPKVETQNSANPSPLKNGVPLQRKIRALLNRVSEGNAESIARSLEALLESLSDETEREHFHSSLVRLLLESLNNHSSLVSSVHPYASSFAAIVAFFHFRDYYSISTRLVYPLVQQIISSYQSNAQDVKALQDSDSNVDIFSLLVLVMELYKLQVIHCQVIYELIRYFASNLSELTAQCLLVMIRRCGVELRKDDPQALKHIIEYIRENAEAQRKSAHMSKVFSTRLEMILELIYDWKDNKLVNKDSNPSFPWIASLIASSSFRTDRRLQFSLKELQDGRILYNDKSKEEKDLLKADCPKLSIKKEEEISQIKQEEKDSVDQFVRLQRLNTDTRRNIFRMIMTSEDVVDAEHRLVAYGGKRKSLLLEIANMVIFGCCHERQFNTFYVALTKRLCVYSSRYKKAFQFSLWQIWKRMEQGEKWSSTPLKNLSSYIGELIFERTMSISCFRVLPNLSHFTPSLRTLLYLILEKAKNRCHDDLLVLLKENISDTRCQTFYYTLYFLLQDWKQENHSRVNEWLHFLQTCNLFQLE</sequence>
<dbReference type="STRING" id="130081.M2XU44"/>
<evidence type="ECO:0000256" key="3">
    <source>
        <dbReference type="ARBA" id="ARBA00023242"/>
    </source>
</evidence>
<evidence type="ECO:0000313" key="6">
    <source>
        <dbReference type="EMBL" id="EME26934.1"/>
    </source>
</evidence>
<dbReference type="PANTHER" id="PTHR18034:SF4">
    <property type="entry name" value="NUCLEOLAR MIF4G DOMAIN-CONTAINING PROTEIN 1"/>
    <property type="match status" value="1"/>
</dbReference>
<feature type="compositionally biased region" description="Polar residues" evidence="4">
    <location>
        <begin position="56"/>
        <end position="70"/>
    </location>
</feature>
<dbReference type="GeneID" id="17085879"/>
<dbReference type="AlphaFoldDB" id="M2XU44"/>
<dbReference type="GO" id="GO:0042274">
    <property type="term" value="P:ribosomal small subunit biogenesis"/>
    <property type="evidence" value="ECO:0007669"/>
    <property type="project" value="TreeGrafter"/>
</dbReference>
<accession>M2XU44</accession>
<organism evidence="6 7">
    <name type="scientific">Galdieria sulphuraria</name>
    <name type="common">Red alga</name>
    <dbReference type="NCBI Taxonomy" id="130081"/>
    <lineage>
        <taxon>Eukaryota</taxon>
        <taxon>Rhodophyta</taxon>
        <taxon>Bangiophyceae</taxon>
        <taxon>Galdieriales</taxon>
        <taxon>Galdieriaceae</taxon>
        <taxon>Galdieria</taxon>
    </lineage>
</organism>
<protein>
    <recommendedName>
        <fullName evidence="5">MI domain-containing protein</fullName>
    </recommendedName>
</protein>
<feature type="compositionally biased region" description="Basic residues" evidence="4">
    <location>
        <begin position="38"/>
        <end position="55"/>
    </location>
</feature>
<dbReference type="Proteomes" id="UP000030680">
    <property type="component" value="Unassembled WGS sequence"/>
</dbReference>
<evidence type="ECO:0000259" key="5">
    <source>
        <dbReference type="PROSITE" id="PS51366"/>
    </source>
</evidence>
<evidence type="ECO:0000256" key="2">
    <source>
        <dbReference type="ARBA" id="ARBA00006856"/>
    </source>
</evidence>
<comment type="similarity">
    <text evidence="2">Belongs to the CWC22 family.</text>
</comment>
<proteinExistence type="inferred from homology"/>
<keyword evidence="3" id="KW-0539">Nucleus</keyword>
<dbReference type="SUPFAM" id="SSF48371">
    <property type="entry name" value="ARM repeat"/>
    <property type="match status" value="1"/>
</dbReference>
<feature type="domain" description="MI" evidence="5">
    <location>
        <begin position="409"/>
        <end position="529"/>
    </location>
</feature>
<reference evidence="7" key="1">
    <citation type="journal article" date="2013" name="Science">
        <title>Gene transfer from bacteria and archaea facilitated evolution of an extremophilic eukaryote.</title>
        <authorList>
            <person name="Schonknecht G."/>
            <person name="Chen W.H."/>
            <person name="Ternes C.M."/>
            <person name="Barbier G.G."/>
            <person name="Shrestha R.P."/>
            <person name="Stanke M."/>
            <person name="Brautigam A."/>
            <person name="Baker B.J."/>
            <person name="Banfield J.F."/>
            <person name="Garavito R.M."/>
            <person name="Carr K."/>
            <person name="Wilkerson C."/>
            <person name="Rensing S.A."/>
            <person name="Gagneul D."/>
            <person name="Dickenson N.E."/>
            <person name="Oesterhelt C."/>
            <person name="Lercher M.J."/>
            <person name="Weber A.P."/>
        </authorList>
    </citation>
    <scope>NUCLEOTIDE SEQUENCE [LARGE SCALE GENOMIC DNA]</scope>
    <source>
        <strain evidence="7">074W</strain>
    </source>
</reference>
<dbReference type="GO" id="GO:0003723">
    <property type="term" value="F:RNA binding"/>
    <property type="evidence" value="ECO:0007669"/>
    <property type="project" value="InterPro"/>
</dbReference>
<feature type="compositionally biased region" description="Polar residues" evidence="4">
    <location>
        <begin position="82"/>
        <end position="92"/>
    </location>
</feature>
<dbReference type="InterPro" id="IPR050781">
    <property type="entry name" value="CWC22_splicing_factor"/>
</dbReference>
<dbReference type="Pfam" id="PF02854">
    <property type="entry name" value="MIF4G"/>
    <property type="match status" value="1"/>
</dbReference>
<dbReference type="eggNOG" id="KOG2141">
    <property type="taxonomic scope" value="Eukaryota"/>
</dbReference>
<dbReference type="EMBL" id="KB454540">
    <property type="protein sequence ID" value="EME26934.1"/>
    <property type="molecule type" value="Genomic_DNA"/>
</dbReference>
<dbReference type="KEGG" id="gsl:Gasu_55040"/>
<dbReference type="RefSeq" id="XP_005703454.1">
    <property type="nucleotide sequence ID" value="XM_005703397.1"/>
</dbReference>
<dbReference type="PANTHER" id="PTHR18034">
    <property type="entry name" value="CELL CYCLE CONTROL PROTEIN CWF22-RELATED"/>
    <property type="match status" value="1"/>
</dbReference>
<evidence type="ECO:0000256" key="1">
    <source>
        <dbReference type="ARBA" id="ARBA00004604"/>
    </source>
</evidence>
<gene>
    <name evidence="6" type="ORF">Gasu_55040</name>
</gene>
<dbReference type="SMART" id="SM00543">
    <property type="entry name" value="MIF4G"/>
    <property type="match status" value="1"/>
</dbReference>
<evidence type="ECO:0000313" key="7">
    <source>
        <dbReference type="Proteomes" id="UP000030680"/>
    </source>
</evidence>
<name>M2XU44_GALSU</name>
<dbReference type="Pfam" id="PF02847">
    <property type="entry name" value="MA3"/>
    <property type="match status" value="1"/>
</dbReference>
<dbReference type="InterPro" id="IPR016024">
    <property type="entry name" value="ARM-type_fold"/>
</dbReference>
<feature type="region of interest" description="Disordered" evidence="4">
    <location>
        <begin position="1"/>
        <end position="96"/>
    </location>
</feature>
<comment type="subcellular location">
    <subcellularLocation>
        <location evidence="1">Nucleus</location>
        <location evidence="1">Nucleolus</location>
    </subcellularLocation>
</comment>
<dbReference type="InterPro" id="IPR003891">
    <property type="entry name" value="Initiation_fac_eIF4g_MI"/>
</dbReference>
<dbReference type="OMA" id="CGNERNY"/>
<dbReference type="OrthoDB" id="361797at2759"/>
<evidence type="ECO:0000256" key="4">
    <source>
        <dbReference type="SAM" id="MobiDB-lite"/>
    </source>
</evidence>
<dbReference type="Gene3D" id="1.25.40.180">
    <property type="match status" value="1"/>
</dbReference>
<dbReference type="GO" id="GO:0005730">
    <property type="term" value="C:nucleolus"/>
    <property type="evidence" value="ECO:0007669"/>
    <property type="project" value="UniProtKB-SubCell"/>
</dbReference>
<dbReference type="Gramene" id="EME26934">
    <property type="protein sequence ID" value="EME26934"/>
    <property type="gene ID" value="Gasu_55040"/>
</dbReference>
<keyword evidence="7" id="KW-1185">Reference proteome</keyword>
<dbReference type="InterPro" id="IPR003890">
    <property type="entry name" value="MIF4G-like_typ-3"/>
</dbReference>
<dbReference type="PROSITE" id="PS51366">
    <property type="entry name" value="MI"/>
    <property type="match status" value="1"/>
</dbReference>